<dbReference type="AlphaFoldDB" id="A0AAD2FWV5"/>
<feature type="signal peptide" evidence="7">
    <location>
        <begin position="1"/>
        <end position="21"/>
    </location>
</feature>
<dbReference type="PANTHER" id="PTHR11266:SF121">
    <property type="entry name" value="OS09G0315000 PROTEIN"/>
    <property type="match status" value="1"/>
</dbReference>
<gene>
    <name evidence="8" type="ORF">CYCCA115_LOCUS15467</name>
</gene>
<keyword evidence="7" id="KW-0732">Signal</keyword>
<evidence type="ECO:0000256" key="4">
    <source>
        <dbReference type="ARBA" id="ARBA00022989"/>
    </source>
</evidence>
<evidence type="ECO:0000313" key="9">
    <source>
        <dbReference type="Proteomes" id="UP001295423"/>
    </source>
</evidence>
<evidence type="ECO:0000256" key="6">
    <source>
        <dbReference type="RuleBase" id="RU363053"/>
    </source>
</evidence>
<evidence type="ECO:0000256" key="7">
    <source>
        <dbReference type="SAM" id="SignalP"/>
    </source>
</evidence>
<proteinExistence type="inferred from homology"/>
<evidence type="ECO:0000256" key="3">
    <source>
        <dbReference type="ARBA" id="ARBA00022692"/>
    </source>
</evidence>
<evidence type="ECO:0000256" key="2">
    <source>
        <dbReference type="ARBA" id="ARBA00006824"/>
    </source>
</evidence>
<reference evidence="8" key="1">
    <citation type="submission" date="2023-08" db="EMBL/GenBank/DDBJ databases">
        <authorList>
            <person name="Audoor S."/>
            <person name="Bilcke G."/>
        </authorList>
    </citation>
    <scope>NUCLEOTIDE SEQUENCE</scope>
</reference>
<keyword evidence="3" id="KW-0812">Transmembrane</keyword>
<dbReference type="PANTHER" id="PTHR11266">
    <property type="entry name" value="PEROXISOMAL MEMBRANE PROTEIN 2, PXMP2 MPV17"/>
    <property type="match status" value="1"/>
</dbReference>
<dbReference type="GO" id="GO:0016020">
    <property type="term" value="C:membrane"/>
    <property type="evidence" value="ECO:0007669"/>
    <property type="project" value="UniProtKB-SubCell"/>
</dbReference>
<keyword evidence="4" id="KW-1133">Transmembrane helix</keyword>
<accession>A0AAD2FWV5</accession>
<dbReference type="InterPro" id="IPR007248">
    <property type="entry name" value="Mpv17_PMP22"/>
</dbReference>
<dbReference type="GO" id="GO:0005737">
    <property type="term" value="C:cytoplasm"/>
    <property type="evidence" value="ECO:0007669"/>
    <property type="project" value="TreeGrafter"/>
</dbReference>
<dbReference type="EMBL" id="CAKOGP040001870">
    <property type="protein sequence ID" value="CAJ1954875.1"/>
    <property type="molecule type" value="Genomic_DNA"/>
</dbReference>
<evidence type="ECO:0000313" key="8">
    <source>
        <dbReference type="EMBL" id="CAJ1954875.1"/>
    </source>
</evidence>
<evidence type="ECO:0000256" key="1">
    <source>
        <dbReference type="ARBA" id="ARBA00004141"/>
    </source>
</evidence>
<name>A0AAD2FWV5_9STRA</name>
<organism evidence="8 9">
    <name type="scientific">Cylindrotheca closterium</name>
    <dbReference type="NCBI Taxonomy" id="2856"/>
    <lineage>
        <taxon>Eukaryota</taxon>
        <taxon>Sar</taxon>
        <taxon>Stramenopiles</taxon>
        <taxon>Ochrophyta</taxon>
        <taxon>Bacillariophyta</taxon>
        <taxon>Bacillariophyceae</taxon>
        <taxon>Bacillariophycidae</taxon>
        <taxon>Bacillariales</taxon>
        <taxon>Bacillariaceae</taxon>
        <taxon>Cylindrotheca</taxon>
    </lineage>
</organism>
<feature type="chain" id="PRO_5042043643" evidence="7">
    <location>
        <begin position="22"/>
        <end position="317"/>
    </location>
</feature>
<dbReference type="Proteomes" id="UP001295423">
    <property type="component" value="Unassembled WGS sequence"/>
</dbReference>
<comment type="subcellular location">
    <subcellularLocation>
        <location evidence="1">Membrane</location>
        <topology evidence="1">Multi-pass membrane protein</topology>
    </subcellularLocation>
</comment>
<dbReference type="Pfam" id="PF04117">
    <property type="entry name" value="Mpv17_PMP22"/>
    <property type="match status" value="1"/>
</dbReference>
<sequence>MKEILNTLFFVAAATSPLAAAFQPVRVASSRPLGKAQAVYSSVPSDMDSLETTIVSQDVLALEPQQDMFFMDLEMEQPSANSKKIVGVAAASAIVGGLILTHSDWAAYQGTVHTLEHAAQAWGSQAWKSYEAVLSTNPISTKAATSATVYSIGDFIAQKTEGCDDKDGLDFLRIARSGLAGGIGHGPLSHFWYNLSEDFFNNVAHLTAWWSFLPKIAVDQTVWGPIWNTSYIFLLGLMRRETAGKMFDDAKSSTIPLFLDGLKLWPLAHCVTYGLIPVENRLLWVDLVEILWVSILATKASSLNSPIEEQKESVEIS</sequence>
<keyword evidence="5" id="KW-0472">Membrane</keyword>
<comment type="similarity">
    <text evidence="2 6">Belongs to the peroxisomal membrane protein PXMP2/4 family.</text>
</comment>
<protein>
    <submittedName>
        <fullName evidence="8">Uncharacterized protein</fullName>
    </submittedName>
</protein>
<evidence type="ECO:0000256" key="5">
    <source>
        <dbReference type="ARBA" id="ARBA00023136"/>
    </source>
</evidence>
<keyword evidence="9" id="KW-1185">Reference proteome</keyword>
<comment type="caution">
    <text evidence="8">The sequence shown here is derived from an EMBL/GenBank/DDBJ whole genome shotgun (WGS) entry which is preliminary data.</text>
</comment>